<protein>
    <submittedName>
        <fullName evidence="1">Uncharacterized protein</fullName>
    </submittedName>
</protein>
<organism evidence="1 2">
    <name type="scientific">Solanum verrucosum</name>
    <dbReference type="NCBI Taxonomy" id="315347"/>
    <lineage>
        <taxon>Eukaryota</taxon>
        <taxon>Viridiplantae</taxon>
        <taxon>Streptophyta</taxon>
        <taxon>Embryophyta</taxon>
        <taxon>Tracheophyta</taxon>
        <taxon>Spermatophyta</taxon>
        <taxon>Magnoliopsida</taxon>
        <taxon>eudicotyledons</taxon>
        <taxon>Gunneridae</taxon>
        <taxon>Pentapetalae</taxon>
        <taxon>asterids</taxon>
        <taxon>lamiids</taxon>
        <taxon>Solanales</taxon>
        <taxon>Solanaceae</taxon>
        <taxon>Solanoideae</taxon>
        <taxon>Solaneae</taxon>
        <taxon>Solanum</taxon>
    </lineage>
</organism>
<name>A0AAF0QZX9_SOLVR</name>
<proteinExistence type="predicted"/>
<dbReference type="AlphaFoldDB" id="A0AAF0QZX9"/>
<evidence type="ECO:0000313" key="1">
    <source>
        <dbReference type="EMBL" id="WMV30150.1"/>
    </source>
</evidence>
<sequence>MLTMQRGTGNQQTLIFALQSNNTSMGFILQFS</sequence>
<dbReference type="Proteomes" id="UP001234989">
    <property type="component" value="Chromosome 5"/>
</dbReference>
<gene>
    <name evidence="1" type="ORF">MTR67_023535</name>
</gene>
<evidence type="ECO:0000313" key="2">
    <source>
        <dbReference type="Proteomes" id="UP001234989"/>
    </source>
</evidence>
<reference evidence="1" key="1">
    <citation type="submission" date="2023-08" db="EMBL/GenBank/DDBJ databases">
        <title>A de novo genome assembly of Solanum verrucosum Schlechtendal, a Mexican diploid species geographically isolated from the other diploid A-genome species in potato relatives.</title>
        <authorList>
            <person name="Hosaka K."/>
        </authorList>
    </citation>
    <scope>NUCLEOTIDE SEQUENCE</scope>
    <source>
        <tissue evidence="1">Young leaves</tissue>
    </source>
</reference>
<accession>A0AAF0QZX9</accession>
<dbReference type="EMBL" id="CP133616">
    <property type="protein sequence ID" value="WMV30150.1"/>
    <property type="molecule type" value="Genomic_DNA"/>
</dbReference>
<keyword evidence="2" id="KW-1185">Reference proteome</keyword>